<sequence>MFKFRFWMRKLSMKGSGETVLELHSSAMERENCEVRFLYGQFAAQRMNFKHALSKFYDNVRMKHLFL</sequence>
<evidence type="ECO:0000313" key="1">
    <source>
        <dbReference type="EMBL" id="RDV11987.1"/>
    </source>
</evidence>
<accession>A0A3D8L3Z7</accession>
<gene>
    <name evidence="1" type="ORF">DXT99_22925</name>
</gene>
<name>A0A3D8L3Z7_9BACT</name>
<reference evidence="2" key="1">
    <citation type="submission" date="2018-08" db="EMBL/GenBank/DDBJ databases">
        <authorList>
            <person name="Liu Z.-W."/>
            <person name="Du Z.-J."/>
        </authorList>
    </citation>
    <scope>NUCLEOTIDE SEQUENCE [LARGE SCALE GENOMIC DNA]</scope>
    <source>
        <strain evidence="2">H4X</strain>
    </source>
</reference>
<organism evidence="1 2">
    <name type="scientific">Pontibacter diazotrophicus</name>
    <dbReference type="NCBI Taxonomy" id="1400979"/>
    <lineage>
        <taxon>Bacteria</taxon>
        <taxon>Pseudomonadati</taxon>
        <taxon>Bacteroidota</taxon>
        <taxon>Cytophagia</taxon>
        <taxon>Cytophagales</taxon>
        <taxon>Hymenobacteraceae</taxon>
        <taxon>Pontibacter</taxon>
    </lineage>
</organism>
<dbReference type="AlphaFoldDB" id="A0A3D8L3Z7"/>
<dbReference type="EMBL" id="QRGR01000035">
    <property type="protein sequence ID" value="RDV11987.1"/>
    <property type="molecule type" value="Genomic_DNA"/>
</dbReference>
<protein>
    <submittedName>
        <fullName evidence="1">Uncharacterized protein</fullName>
    </submittedName>
</protein>
<proteinExistence type="predicted"/>
<keyword evidence="2" id="KW-1185">Reference proteome</keyword>
<comment type="caution">
    <text evidence="1">The sequence shown here is derived from an EMBL/GenBank/DDBJ whole genome shotgun (WGS) entry which is preliminary data.</text>
</comment>
<dbReference type="Proteomes" id="UP000256708">
    <property type="component" value="Unassembled WGS sequence"/>
</dbReference>
<evidence type="ECO:0000313" key="2">
    <source>
        <dbReference type="Proteomes" id="UP000256708"/>
    </source>
</evidence>